<dbReference type="Proteomes" id="UP001321486">
    <property type="component" value="Chromosome"/>
</dbReference>
<keyword evidence="2" id="KW-1185">Reference proteome</keyword>
<dbReference type="EMBL" id="AP027732">
    <property type="protein sequence ID" value="BDZ48157.1"/>
    <property type="molecule type" value="Genomic_DNA"/>
</dbReference>
<organism evidence="1 2">
    <name type="scientific">Frondihabitans sucicola</name>
    <dbReference type="NCBI Taxonomy" id="1268041"/>
    <lineage>
        <taxon>Bacteria</taxon>
        <taxon>Bacillati</taxon>
        <taxon>Actinomycetota</taxon>
        <taxon>Actinomycetes</taxon>
        <taxon>Micrococcales</taxon>
        <taxon>Microbacteriaceae</taxon>
        <taxon>Frondihabitans</taxon>
    </lineage>
</organism>
<protein>
    <submittedName>
        <fullName evidence="1">Uncharacterized protein</fullName>
    </submittedName>
</protein>
<reference evidence="2" key="1">
    <citation type="journal article" date="2019" name="Int. J. Syst. Evol. Microbiol.">
        <title>The Global Catalogue of Microorganisms (GCM) 10K type strain sequencing project: providing services to taxonomists for standard genome sequencing and annotation.</title>
        <authorList>
            <consortium name="The Broad Institute Genomics Platform"/>
            <consortium name="The Broad Institute Genome Sequencing Center for Infectious Disease"/>
            <person name="Wu L."/>
            <person name="Ma J."/>
        </authorList>
    </citation>
    <scope>NUCLEOTIDE SEQUENCE [LARGE SCALE GENOMIC DNA]</scope>
    <source>
        <strain evidence="2">NBRC 108728</strain>
    </source>
</reference>
<accession>A0ABM8GII0</accession>
<gene>
    <name evidence="1" type="ORF">GCM10025867_03980</name>
</gene>
<proteinExistence type="predicted"/>
<sequence length="78" mass="8003">MPDGESVADSAVGEMRTGAVMDSVDSDIVTNHFDTRAGGRATPARAYSVVTIGRVPMFVSSVALAVYVCAAATHESAV</sequence>
<evidence type="ECO:0000313" key="1">
    <source>
        <dbReference type="EMBL" id="BDZ48157.1"/>
    </source>
</evidence>
<name>A0ABM8GII0_9MICO</name>
<evidence type="ECO:0000313" key="2">
    <source>
        <dbReference type="Proteomes" id="UP001321486"/>
    </source>
</evidence>